<evidence type="ECO:0000313" key="8">
    <source>
        <dbReference type="Proteomes" id="UP000019373"/>
    </source>
</evidence>
<dbReference type="InterPro" id="IPR020568">
    <property type="entry name" value="Ribosomal_Su5_D2-typ_SF"/>
</dbReference>
<dbReference type="GO" id="GO:0000176">
    <property type="term" value="C:nuclear exosome (RNase complex)"/>
    <property type="evidence" value="ECO:0007669"/>
    <property type="project" value="TreeGrafter"/>
</dbReference>
<dbReference type="GeneID" id="19243156"/>
<dbReference type="Proteomes" id="UP000019373">
    <property type="component" value="Unassembled WGS sequence"/>
</dbReference>
<dbReference type="InterPro" id="IPR001247">
    <property type="entry name" value="ExoRNase_PH_dom1"/>
</dbReference>
<dbReference type="GO" id="GO:0003723">
    <property type="term" value="F:RNA binding"/>
    <property type="evidence" value="ECO:0007669"/>
    <property type="project" value="TreeGrafter"/>
</dbReference>
<evidence type="ECO:0000256" key="3">
    <source>
        <dbReference type="ARBA" id="ARBA00022552"/>
    </source>
</evidence>
<dbReference type="InterPro" id="IPR050080">
    <property type="entry name" value="RNase_PH"/>
</dbReference>
<dbReference type="RefSeq" id="XP_007787154.1">
    <property type="nucleotide sequence ID" value="XM_007788964.1"/>
</dbReference>
<dbReference type="EMBL" id="KE720811">
    <property type="protein sequence ID" value="ERF75492.1"/>
    <property type="molecule type" value="Genomic_DNA"/>
</dbReference>
<comment type="subcellular location">
    <subcellularLocation>
        <location evidence="1">Nucleus</location>
    </subcellularLocation>
</comment>
<dbReference type="AlphaFoldDB" id="U1GD21"/>
<comment type="similarity">
    <text evidence="2">Belongs to the RNase PH family.</text>
</comment>
<keyword evidence="4" id="KW-0271">Exosome</keyword>
<dbReference type="Gene3D" id="3.30.230.70">
    <property type="entry name" value="GHMP Kinase, N-terminal domain"/>
    <property type="match status" value="1"/>
</dbReference>
<feature type="domain" description="Exoribonuclease phosphorolytic" evidence="6">
    <location>
        <begin position="4"/>
        <end position="136"/>
    </location>
</feature>
<gene>
    <name evidence="7" type="ORF">EPUS_08306</name>
</gene>
<dbReference type="GO" id="GO:0006364">
    <property type="term" value="P:rRNA processing"/>
    <property type="evidence" value="ECO:0007669"/>
    <property type="project" value="UniProtKB-KW"/>
</dbReference>
<dbReference type="GO" id="GO:0000177">
    <property type="term" value="C:cytoplasmic exosome (RNase complex)"/>
    <property type="evidence" value="ECO:0007669"/>
    <property type="project" value="TreeGrafter"/>
</dbReference>
<sequence>MAIQTSLHSLSRADGSATYASPNGCSVLAAVNGPIEVQRRDELPEEAHIEVTIRPYDGVGQVKERHLEVVIANTLRDVVHLEMFPRQMVQLTIQVLKVPVDDKAIGRTNPQAESYLPMLPWLLNAACLALMDAAIPMRCTFTSTIVALMSKTSTRDHPTIAELNAAKSLHVLTFSSKDELLLAESEGRFSMDEWDAIEEKAKFICLGSPDAMIEKGEEDKSLQQHTRSVIAEKVTVDERWRNG</sequence>
<dbReference type="GO" id="GO:0071051">
    <property type="term" value="P:poly(A)-dependent snoRNA 3'-end processing"/>
    <property type="evidence" value="ECO:0007669"/>
    <property type="project" value="TreeGrafter"/>
</dbReference>
<dbReference type="OrthoDB" id="27298at2759"/>
<dbReference type="GO" id="GO:0005730">
    <property type="term" value="C:nucleolus"/>
    <property type="evidence" value="ECO:0007669"/>
    <property type="project" value="TreeGrafter"/>
</dbReference>
<dbReference type="HOGENOM" id="CLU_063514_2_2_1"/>
<proteinExistence type="inferred from homology"/>
<dbReference type="GO" id="GO:0016075">
    <property type="term" value="P:rRNA catabolic process"/>
    <property type="evidence" value="ECO:0007669"/>
    <property type="project" value="TreeGrafter"/>
</dbReference>
<dbReference type="OMA" id="SYKCPAT"/>
<keyword evidence="8" id="KW-1185">Reference proteome</keyword>
<name>U1GD21_ENDPU</name>
<dbReference type="GO" id="GO:0071028">
    <property type="term" value="P:nuclear mRNA surveillance"/>
    <property type="evidence" value="ECO:0007669"/>
    <property type="project" value="TreeGrafter"/>
</dbReference>
<evidence type="ECO:0000256" key="4">
    <source>
        <dbReference type="ARBA" id="ARBA00022835"/>
    </source>
</evidence>
<dbReference type="InterPro" id="IPR036345">
    <property type="entry name" value="ExoRNase_PH_dom2_sf"/>
</dbReference>
<dbReference type="PANTHER" id="PTHR11953:SF1">
    <property type="entry name" value="EXOSOME COMPLEX COMPONENT RRP46"/>
    <property type="match status" value="1"/>
</dbReference>
<evidence type="ECO:0000313" key="7">
    <source>
        <dbReference type="EMBL" id="ERF75492.1"/>
    </source>
</evidence>
<dbReference type="Pfam" id="PF01138">
    <property type="entry name" value="RNase_PH"/>
    <property type="match status" value="1"/>
</dbReference>
<organism evidence="7 8">
    <name type="scientific">Endocarpon pusillum (strain Z07020 / HMAS-L-300199)</name>
    <name type="common">Lichen-forming fungus</name>
    <dbReference type="NCBI Taxonomy" id="1263415"/>
    <lineage>
        <taxon>Eukaryota</taxon>
        <taxon>Fungi</taxon>
        <taxon>Dikarya</taxon>
        <taxon>Ascomycota</taxon>
        <taxon>Pezizomycotina</taxon>
        <taxon>Eurotiomycetes</taxon>
        <taxon>Chaetothyriomycetidae</taxon>
        <taxon>Verrucariales</taxon>
        <taxon>Verrucariaceae</taxon>
        <taxon>Endocarpon</taxon>
    </lineage>
</organism>
<dbReference type="SUPFAM" id="SSF55666">
    <property type="entry name" value="Ribonuclease PH domain 2-like"/>
    <property type="match status" value="1"/>
</dbReference>
<protein>
    <recommendedName>
        <fullName evidence="6">Exoribonuclease phosphorolytic domain-containing protein</fullName>
    </recommendedName>
</protein>
<reference evidence="8" key="1">
    <citation type="journal article" date="2014" name="BMC Genomics">
        <title>Genome characteristics reveal the impact of lichenization on lichen-forming fungus Endocarpon pusillum Hedwig (Verrucariales, Ascomycota).</title>
        <authorList>
            <person name="Wang Y.-Y."/>
            <person name="Liu B."/>
            <person name="Zhang X.-Y."/>
            <person name="Zhou Q.-M."/>
            <person name="Zhang T."/>
            <person name="Li H."/>
            <person name="Yu Y.-F."/>
            <person name="Zhang X.-L."/>
            <person name="Hao X.-Y."/>
            <person name="Wang M."/>
            <person name="Wang L."/>
            <person name="Wei J.-C."/>
        </authorList>
    </citation>
    <scope>NUCLEOTIDE SEQUENCE [LARGE SCALE GENOMIC DNA]</scope>
    <source>
        <strain evidence="8">Z07020 / HMAS-L-300199</strain>
    </source>
</reference>
<evidence type="ECO:0000256" key="2">
    <source>
        <dbReference type="ARBA" id="ARBA00006678"/>
    </source>
</evidence>
<keyword evidence="5" id="KW-0539">Nucleus</keyword>
<evidence type="ECO:0000256" key="1">
    <source>
        <dbReference type="ARBA" id="ARBA00004123"/>
    </source>
</evidence>
<dbReference type="SUPFAM" id="SSF54211">
    <property type="entry name" value="Ribosomal protein S5 domain 2-like"/>
    <property type="match status" value="1"/>
</dbReference>
<dbReference type="GO" id="GO:0034475">
    <property type="term" value="P:U4 snRNA 3'-end processing"/>
    <property type="evidence" value="ECO:0007669"/>
    <property type="project" value="TreeGrafter"/>
</dbReference>
<dbReference type="InterPro" id="IPR027408">
    <property type="entry name" value="PNPase/RNase_PH_dom_sf"/>
</dbReference>
<accession>U1GD21</accession>
<dbReference type="PANTHER" id="PTHR11953">
    <property type="entry name" value="EXOSOME COMPLEX COMPONENT"/>
    <property type="match status" value="1"/>
</dbReference>
<dbReference type="eggNOG" id="KOG1069">
    <property type="taxonomic scope" value="Eukaryota"/>
</dbReference>
<keyword evidence="3" id="KW-0698">rRNA processing</keyword>
<evidence type="ECO:0000256" key="5">
    <source>
        <dbReference type="ARBA" id="ARBA00023242"/>
    </source>
</evidence>
<evidence type="ECO:0000259" key="6">
    <source>
        <dbReference type="Pfam" id="PF01138"/>
    </source>
</evidence>
<dbReference type="CDD" id="cd11372">
    <property type="entry name" value="RNase_PH_RRP46"/>
    <property type="match status" value="1"/>
</dbReference>